<sequence length="39" mass="4134">MNDLAEVRAAGGHRSPKRHPDGNASRVPERKAEQAAGVP</sequence>
<proteinExistence type="predicted"/>
<accession>B9BL83</accession>
<evidence type="ECO:0000313" key="3">
    <source>
        <dbReference type="Proteomes" id="UP000004535"/>
    </source>
</evidence>
<feature type="region of interest" description="Disordered" evidence="1">
    <location>
        <begin position="1"/>
        <end position="39"/>
    </location>
</feature>
<comment type="caution">
    <text evidence="2">The sequence shown here is derived from an EMBL/GenBank/DDBJ whole genome shotgun (WGS) entry which is preliminary data.</text>
</comment>
<evidence type="ECO:0000256" key="1">
    <source>
        <dbReference type="SAM" id="MobiDB-lite"/>
    </source>
</evidence>
<protein>
    <submittedName>
        <fullName evidence="2">Uncharacterized protein</fullName>
    </submittedName>
</protein>
<dbReference type="AlphaFoldDB" id="B9BL83"/>
<name>B9BL83_9BURK</name>
<evidence type="ECO:0000313" key="2">
    <source>
        <dbReference type="EMBL" id="EEE08700.1"/>
    </source>
</evidence>
<dbReference type="Proteomes" id="UP000004535">
    <property type="component" value="Unassembled WGS sequence"/>
</dbReference>
<gene>
    <name evidence="2" type="ORF">BURMUCGD2_5841</name>
</gene>
<reference evidence="2 3" key="1">
    <citation type="journal article" date="2012" name="J. Bacteriol.">
        <title>Draft Genome Sequence Determination for Cystic Fibrosis and Chronic Granulomatous Disease Burkholderia multivorans Isolates.</title>
        <authorList>
            <person name="Varga J.J."/>
            <person name="Losada L."/>
            <person name="Zelazny A.M."/>
            <person name="Brinkac L."/>
            <person name="Harkins D."/>
            <person name="Radune D."/>
            <person name="Hostetler J."/>
            <person name="Sampaio E.P."/>
            <person name="Ronning C.M."/>
            <person name="Nierman W.C."/>
            <person name="Greenberg D.E."/>
            <person name="Holland S.M."/>
            <person name="Goldberg J.B."/>
        </authorList>
    </citation>
    <scope>NUCLEOTIDE SEQUENCE [LARGE SCALE GENOMIC DNA]</scope>
    <source>
        <strain evidence="2 3">CGD2</strain>
    </source>
</reference>
<dbReference type="EMBL" id="ACFC01000002">
    <property type="protein sequence ID" value="EEE08700.1"/>
    <property type="molecule type" value="Genomic_DNA"/>
</dbReference>
<organism evidence="2 3">
    <name type="scientific">Burkholderia multivorans CGD2</name>
    <dbReference type="NCBI Taxonomy" id="513052"/>
    <lineage>
        <taxon>Bacteria</taxon>
        <taxon>Pseudomonadati</taxon>
        <taxon>Pseudomonadota</taxon>
        <taxon>Betaproteobacteria</taxon>
        <taxon>Burkholderiales</taxon>
        <taxon>Burkholderiaceae</taxon>
        <taxon>Burkholderia</taxon>
        <taxon>Burkholderia cepacia complex</taxon>
    </lineage>
</organism>